<gene>
    <name evidence="1" type="ORF">VU01_14202</name>
</gene>
<dbReference type="EMBL" id="MTKS01000420">
    <property type="protein sequence ID" value="RWX49961.1"/>
    <property type="molecule type" value="Genomic_DNA"/>
</dbReference>
<dbReference type="Proteomes" id="UP000288892">
    <property type="component" value="Unassembled WGS sequence"/>
</dbReference>
<evidence type="ECO:0000313" key="2">
    <source>
        <dbReference type="Proteomes" id="UP000288892"/>
    </source>
</evidence>
<dbReference type="AlphaFoldDB" id="A0A444JA58"/>
<accession>A0A444JA58</accession>
<sequence>MSLIEKRELKRTALVQLANDMVNGKIHLIEGVRKICSLRHAVGDPDNDVFMPIRAIDSETDHFPLGTTRHHCAGEYLERIDMEMDFYLDDAKQDILNACNEIIKVFS</sequence>
<reference evidence="1 2" key="1">
    <citation type="submission" date="2017-01" db="EMBL/GenBank/DDBJ databases">
        <title>The cable genome- insights into the physiology and evolution of filamentous bacteria capable of sulfide oxidation via long distance electron transfer.</title>
        <authorList>
            <person name="Schreiber L."/>
            <person name="Bjerg J.T."/>
            <person name="Boggild A."/>
            <person name="Van De Vossenberg J."/>
            <person name="Meysman F."/>
            <person name="Nielsen L.P."/>
            <person name="Schramm A."/>
            <person name="Kjeldsen K.U."/>
        </authorList>
    </citation>
    <scope>NUCLEOTIDE SEQUENCE [LARGE SCALE GENOMIC DNA]</scope>
    <source>
        <strain evidence="1">A5</strain>
    </source>
</reference>
<proteinExistence type="predicted"/>
<name>A0A444JA58_9BACT</name>
<comment type="caution">
    <text evidence="1">The sequence shown here is derived from an EMBL/GenBank/DDBJ whole genome shotgun (WGS) entry which is preliminary data.</text>
</comment>
<keyword evidence="2" id="KW-1185">Reference proteome</keyword>
<organism evidence="1 2">
    <name type="scientific">Candidatus Electrothrix marina</name>
    <dbReference type="NCBI Taxonomy" id="1859130"/>
    <lineage>
        <taxon>Bacteria</taxon>
        <taxon>Pseudomonadati</taxon>
        <taxon>Thermodesulfobacteriota</taxon>
        <taxon>Desulfobulbia</taxon>
        <taxon>Desulfobulbales</taxon>
        <taxon>Desulfobulbaceae</taxon>
        <taxon>Candidatus Electrothrix</taxon>
    </lineage>
</organism>
<evidence type="ECO:0000313" key="1">
    <source>
        <dbReference type="EMBL" id="RWX49961.1"/>
    </source>
</evidence>
<protein>
    <submittedName>
        <fullName evidence="1">Uncharacterized protein</fullName>
    </submittedName>
</protein>